<dbReference type="OMA" id="IPHYDGD"/>
<reference evidence="7" key="2">
    <citation type="submission" date="2024-10" db="UniProtKB">
        <authorList>
            <consortium name="EnsemblProtists"/>
        </authorList>
    </citation>
    <scope>IDENTIFICATION</scope>
</reference>
<dbReference type="PANTHER" id="PTHR21649">
    <property type="entry name" value="CHLOROPHYLL A/B BINDING PROTEIN"/>
    <property type="match status" value="1"/>
</dbReference>
<feature type="binding site" evidence="5">
    <location>
        <position position="50"/>
    </location>
    <ligand>
        <name>chlorophyll a</name>
        <dbReference type="ChEBI" id="CHEBI:58416"/>
        <label>1</label>
    </ligand>
</feature>
<dbReference type="GO" id="GO:0016168">
    <property type="term" value="F:chlorophyll binding"/>
    <property type="evidence" value="ECO:0007669"/>
    <property type="project" value="UniProtKB-KW"/>
</dbReference>
<evidence type="ECO:0000256" key="2">
    <source>
        <dbReference type="ARBA" id="ARBA00022528"/>
    </source>
</evidence>
<dbReference type="HOGENOM" id="CLU_057943_4_0_1"/>
<feature type="binding site" evidence="5">
    <location>
        <position position="76"/>
    </location>
    <ligand>
        <name>chlorophyll a</name>
        <dbReference type="ChEBI" id="CHEBI:58416"/>
        <label>1</label>
    </ligand>
</feature>
<feature type="binding site" evidence="5">
    <location>
        <position position="150"/>
    </location>
    <ligand>
        <name>chlorophyll a</name>
        <dbReference type="ChEBI" id="CHEBI:58416"/>
        <label>3</label>
    </ligand>
</feature>
<dbReference type="InterPro" id="IPR022796">
    <property type="entry name" value="Chloroa_b-bind"/>
</dbReference>
<keyword evidence="4" id="KW-0934">Plastid</keyword>
<keyword evidence="2" id="KW-0150">Chloroplast</keyword>
<keyword evidence="8" id="KW-1185">Reference proteome</keyword>
<evidence type="ECO:0000256" key="6">
    <source>
        <dbReference type="SAM" id="SignalP"/>
    </source>
</evidence>
<reference evidence="8" key="1">
    <citation type="journal article" date="2013" name="Nature">
        <title>Pan genome of the phytoplankton Emiliania underpins its global distribution.</title>
        <authorList>
            <person name="Read B.A."/>
            <person name="Kegel J."/>
            <person name="Klute M.J."/>
            <person name="Kuo A."/>
            <person name="Lefebvre S.C."/>
            <person name="Maumus F."/>
            <person name="Mayer C."/>
            <person name="Miller J."/>
            <person name="Monier A."/>
            <person name="Salamov A."/>
            <person name="Young J."/>
            <person name="Aguilar M."/>
            <person name="Claverie J.M."/>
            <person name="Frickenhaus S."/>
            <person name="Gonzalez K."/>
            <person name="Herman E.K."/>
            <person name="Lin Y.C."/>
            <person name="Napier J."/>
            <person name="Ogata H."/>
            <person name="Sarno A.F."/>
            <person name="Shmutz J."/>
            <person name="Schroeder D."/>
            <person name="de Vargas C."/>
            <person name="Verret F."/>
            <person name="von Dassow P."/>
            <person name="Valentin K."/>
            <person name="Van de Peer Y."/>
            <person name="Wheeler G."/>
            <person name="Dacks J.B."/>
            <person name="Delwiche C.F."/>
            <person name="Dyhrman S.T."/>
            <person name="Glockner G."/>
            <person name="John U."/>
            <person name="Richards T."/>
            <person name="Worden A.Z."/>
            <person name="Zhang X."/>
            <person name="Grigoriev I.V."/>
            <person name="Allen A.E."/>
            <person name="Bidle K."/>
            <person name="Borodovsky M."/>
            <person name="Bowler C."/>
            <person name="Brownlee C."/>
            <person name="Cock J.M."/>
            <person name="Elias M."/>
            <person name="Gladyshev V.N."/>
            <person name="Groth M."/>
            <person name="Guda C."/>
            <person name="Hadaegh A."/>
            <person name="Iglesias-Rodriguez M.D."/>
            <person name="Jenkins J."/>
            <person name="Jones B.M."/>
            <person name="Lawson T."/>
            <person name="Leese F."/>
            <person name="Lindquist E."/>
            <person name="Lobanov A."/>
            <person name="Lomsadze A."/>
            <person name="Malik S.B."/>
            <person name="Marsh M.E."/>
            <person name="Mackinder L."/>
            <person name="Mock T."/>
            <person name="Mueller-Roeber B."/>
            <person name="Pagarete A."/>
            <person name="Parker M."/>
            <person name="Probert I."/>
            <person name="Quesneville H."/>
            <person name="Raines C."/>
            <person name="Rensing S.A."/>
            <person name="Riano-Pachon D.M."/>
            <person name="Richier S."/>
            <person name="Rokitta S."/>
            <person name="Shiraiwa Y."/>
            <person name="Soanes D.M."/>
            <person name="van der Giezen M."/>
            <person name="Wahlund T.M."/>
            <person name="Williams B."/>
            <person name="Wilson W."/>
            <person name="Wolfe G."/>
            <person name="Wurch L.L."/>
        </authorList>
    </citation>
    <scope>NUCLEOTIDE SEQUENCE</scope>
</reference>
<feature type="binding site" evidence="5">
    <location>
        <position position="208"/>
    </location>
    <ligand>
        <name>chlorophyll a</name>
        <dbReference type="ChEBI" id="CHEBI:58416"/>
        <label>1</label>
    </ligand>
</feature>
<feature type="binding site" evidence="5">
    <location>
        <position position="79"/>
    </location>
    <ligand>
        <name>chlorophyll a</name>
        <dbReference type="ChEBI" id="CHEBI:58416"/>
        <label>1</label>
    </ligand>
</feature>
<organism evidence="7 8">
    <name type="scientific">Emiliania huxleyi (strain CCMP1516)</name>
    <dbReference type="NCBI Taxonomy" id="280463"/>
    <lineage>
        <taxon>Eukaryota</taxon>
        <taxon>Haptista</taxon>
        <taxon>Haptophyta</taxon>
        <taxon>Prymnesiophyceae</taxon>
        <taxon>Isochrysidales</taxon>
        <taxon>Noelaerhabdaceae</taxon>
        <taxon>Emiliania</taxon>
    </lineage>
</organism>
<evidence type="ECO:0000313" key="7">
    <source>
        <dbReference type="EnsemblProtists" id="EOD08021"/>
    </source>
</evidence>
<name>A0A0D3I9T6_EMIH1</name>
<protein>
    <recommendedName>
        <fullName evidence="9">Light harvesting protein</fullName>
    </recommendedName>
</protein>
<dbReference type="KEGG" id="ehx:EMIHUDRAFT_438462"/>
<evidence type="ECO:0008006" key="9">
    <source>
        <dbReference type="Google" id="ProtNLM"/>
    </source>
</evidence>
<proteinExistence type="predicted"/>
<dbReference type="Pfam" id="PF00504">
    <property type="entry name" value="Chloroa_b-bind"/>
    <property type="match status" value="1"/>
</dbReference>
<feature type="binding site" evidence="5">
    <location>
        <position position="213"/>
    </location>
    <ligand>
        <name>chlorophyll a</name>
        <dbReference type="ChEBI" id="CHEBI:58416"/>
        <label>1</label>
    </ligand>
</feature>
<keyword evidence="3" id="KW-0602">Photosynthesis</keyword>
<dbReference type="Proteomes" id="UP000013827">
    <property type="component" value="Unassembled WGS sequence"/>
</dbReference>
<keyword evidence="5" id="KW-0148">Chlorophyll</keyword>
<feature type="chain" id="PRO_5044205874" description="Light harvesting protein" evidence="6">
    <location>
        <begin position="16"/>
        <end position="268"/>
    </location>
</feature>
<dbReference type="EnsemblProtists" id="EOD08021">
    <property type="protein sequence ID" value="EOD08021"/>
    <property type="gene ID" value="EMIHUDRAFT_438462"/>
</dbReference>
<dbReference type="GeneID" id="17254156"/>
<evidence type="ECO:0000256" key="5">
    <source>
        <dbReference type="PIRSR" id="PIRSR601344-1"/>
    </source>
</evidence>
<keyword evidence="6" id="KW-0732">Signal</keyword>
<feature type="binding site" evidence="5">
    <location>
        <position position="211"/>
    </location>
    <ligand>
        <name>chlorophyll a</name>
        <dbReference type="ChEBI" id="CHEBI:58416"/>
        <label>1</label>
    </ligand>
</feature>
<sequence length="268" mass="28303">MLSLASASTLSLAPAALMRAPAVRTAAPVMESKAELESLAGKLNPVIGYWDPLNLADYDQWSQGQEAAIGFLRHAEIKHGRVAMAAFVGYIVQSNGICWPWALTGGPNGVMHSDILAAGGPADQWDALPTASKLQILLFVGGLELWSENSYVLGLSGEKHYMRGGKPGFFPSIKKGGIPHPVPFDLFDPFGLSKNASPEKKAKGLLAEINNGRLAMLGIMAFVSESKVPGSVPALAGKIAPYSGEVMAPFAASDNLPFVADMLKSPLF</sequence>
<dbReference type="SUPFAM" id="SSF103511">
    <property type="entry name" value="Chlorophyll a-b binding protein"/>
    <property type="match status" value="1"/>
</dbReference>
<evidence type="ECO:0000313" key="8">
    <source>
        <dbReference type="Proteomes" id="UP000013827"/>
    </source>
</evidence>
<dbReference type="Gene3D" id="1.10.3460.10">
    <property type="entry name" value="Chlorophyll a/b binding protein domain"/>
    <property type="match status" value="1"/>
</dbReference>
<feature type="binding site" description="axial binding residue" evidence="5">
    <location>
        <position position="81"/>
    </location>
    <ligand>
        <name>chlorophyll b</name>
        <dbReference type="ChEBI" id="CHEBI:61721"/>
        <label>1</label>
    </ligand>
    <ligandPart>
        <name>Mg</name>
        <dbReference type="ChEBI" id="CHEBI:25107"/>
    </ligandPart>
</feature>
<dbReference type="PaxDb" id="2903-EOD08021"/>
<dbReference type="GO" id="GO:0009765">
    <property type="term" value="P:photosynthesis, light harvesting"/>
    <property type="evidence" value="ECO:0007669"/>
    <property type="project" value="InterPro"/>
</dbReference>
<dbReference type="GO" id="GO:0016020">
    <property type="term" value="C:membrane"/>
    <property type="evidence" value="ECO:0007669"/>
    <property type="project" value="InterPro"/>
</dbReference>
<feature type="signal peptide" evidence="6">
    <location>
        <begin position="1"/>
        <end position="15"/>
    </location>
</feature>
<accession>A0A0D3I9T6</accession>
<evidence type="ECO:0000256" key="4">
    <source>
        <dbReference type="ARBA" id="ARBA00022640"/>
    </source>
</evidence>
<dbReference type="AlphaFoldDB" id="A0A0D3I9T6"/>
<dbReference type="RefSeq" id="XP_005760450.1">
    <property type="nucleotide sequence ID" value="XM_005760393.1"/>
</dbReference>
<evidence type="ECO:0000256" key="1">
    <source>
        <dbReference type="ARBA" id="ARBA00004229"/>
    </source>
</evidence>
<dbReference type="GO" id="GO:0009507">
    <property type="term" value="C:chloroplast"/>
    <property type="evidence" value="ECO:0007669"/>
    <property type="project" value="UniProtKB-SubCell"/>
</dbReference>
<comment type="subcellular location">
    <subcellularLocation>
        <location evidence="1">Plastid</location>
        <location evidence="1">Chloroplast</location>
    </subcellularLocation>
</comment>
<keyword evidence="5" id="KW-0157">Chromophore</keyword>
<evidence type="ECO:0000256" key="3">
    <source>
        <dbReference type="ARBA" id="ARBA00022531"/>
    </source>
</evidence>
<dbReference type="InterPro" id="IPR001344">
    <property type="entry name" value="Chloro_AB-bd_pln"/>
</dbReference>